<sequence length="586" mass="65157">MGDVVHIDVFGQSMIILNSLKAARDLLEKRSSIYSDRPRFVLLSELPGLAISRLQARHTHTLSGPRFRKHRRFINQVFNHRAIAAFRPLQEKEILTLLEGMLDNPDAFVDHFRRYAAATILKITYGHDIVSVDDLFVQLAERAGTLTVETGTPAANMVDFFPVIRHIPTWAPFSTFKIKALETRKAVKAMMEIPFEQVKADMRSGTAVPSYTSTLLDSHRDSSGSITPEDEEDIRGSAGTLFAAAEDTTISSIHTFILSMVLHPEEFNKAQEEMDAVIGRHRLPSIDDRPSLPYLECILKEVLRLNPMVPLGMPHRLMEDDFYRFFYIPQGTTVLANIYAILRECDDSDVFRPQRYLDDDGLPDPLGVIFGFGRRHLAEASYWTIAASMVSAFDITKAFDEHGNDINKDYGFTHGFVRPERSSLCTHKVIHSSLRDIITKILIMDNNSEIKSQGAPLALPAPDAAATSDPQSSTRTLDVSAPGGIAQRITLDELGPMVVNSDGTLSRIANWAQMTEAERQRTLRVLSARNKLRLANEAKKLRDGEDGAGTRSPPSEAPDGEALFILNDASEGVQTASGQTPRPTAY</sequence>
<dbReference type="GO" id="GO:0020037">
    <property type="term" value="F:heme binding"/>
    <property type="evidence" value="ECO:0007669"/>
    <property type="project" value="InterPro"/>
</dbReference>
<dbReference type="SUPFAM" id="SSF48264">
    <property type="entry name" value="Cytochrome P450"/>
    <property type="match status" value="1"/>
</dbReference>
<evidence type="ECO:0000256" key="11">
    <source>
        <dbReference type="ARBA" id="ARBA00023033"/>
    </source>
</evidence>
<comment type="cofactor">
    <cofactor evidence="1">
        <name>heme</name>
        <dbReference type="ChEBI" id="CHEBI:30413"/>
    </cofactor>
</comment>
<evidence type="ECO:0000256" key="2">
    <source>
        <dbReference type="ARBA" id="ARBA00004167"/>
    </source>
</evidence>
<dbReference type="InterPro" id="IPR002401">
    <property type="entry name" value="Cyt_P450_E_grp-I"/>
</dbReference>
<keyword evidence="6" id="KW-0812">Transmembrane</keyword>
<evidence type="ECO:0008006" key="17">
    <source>
        <dbReference type="Google" id="ProtNLM"/>
    </source>
</evidence>
<keyword evidence="13" id="KW-0325">Glycoprotein</keyword>
<feature type="compositionally biased region" description="Polar residues" evidence="14">
    <location>
        <begin position="468"/>
        <end position="477"/>
    </location>
</feature>
<dbReference type="PRINTS" id="PR00463">
    <property type="entry name" value="EP450I"/>
</dbReference>
<dbReference type="Gene3D" id="1.10.630.10">
    <property type="entry name" value="Cytochrome P450"/>
    <property type="match status" value="1"/>
</dbReference>
<evidence type="ECO:0000256" key="6">
    <source>
        <dbReference type="ARBA" id="ARBA00022692"/>
    </source>
</evidence>
<dbReference type="GO" id="GO:0005506">
    <property type="term" value="F:iron ion binding"/>
    <property type="evidence" value="ECO:0007669"/>
    <property type="project" value="InterPro"/>
</dbReference>
<evidence type="ECO:0000256" key="9">
    <source>
        <dbReference type="ARBA" id="ARBA00023002"/>
    </source>
</evidence>
<feature type="region of interest" description="Disordered" evidence="14">
    <location>
        <begin position="213"/>
        <end position="232"/>
    </location>
</feature>
<gene>
    <name evidence="15" type="ORF">D9619_009011</name>
</gene>
<dbReference type="InterPro" id="IPR001128">
    <property type="entry name" value="Cyt_P450"/>
</dbReference>
<comment type="subcellular location">
    <subcellularLocation>
        <location evidence="2">Membrane</location>
        <topology evidence="2">Single-pass membrane protein</topology>
    </subcellularLocation>
</comment>
<comment type="pathway">
    <text evidence="3">Secondary metabolite biosynthesis.</text>
</comment>
<feature type="compositionally biased region" description="Polar residues" evidence="14">
    <location>
        <begin position="572"/>
        <end position="586"/>
    </location>
</feature>
<evidence type="ECO:0000256" key="10">
    <source>
        <dbReference type="ARBA" id="ARBA00023004"/>
    </source>
</evidence>
<proteinExistence type="inferred from homology"/>
<dbReference type="PANTHER" id="PTHR46300">
    <property type="entry name" value="P450, PUTATIVE (EUROFUNG)-RELATED-RELATED"/>
    <property type="match status" value="1"/>
</dbReference>
<keyword evidence="5" id="KW-0349">Heme</keyword>
<evidence type="ECO:0000256" key="4">
    <source>
        <dbReference type="ARBA" id="ARBA00010617"/>
    </source>
</evidence>
<evidence type="ECO:0000256" key="13">
    <source>
        <dbReference type="ARBA" id="ARBA00023180"/>
    </source>
</evidence>
<feature type="region of interest" description="Disordered" evidence="14">
    <location>
        <begin position="537"/>
        <end position="586"/>
    </location>
</feature>
<keyword evidence="8" id="KW-1133">Transmembrane helix</keyword>
<dbReference type="GO" id="GO:0004497">
    <property type="term" value="F:monooxygenase activity"/>
    <property type="evidence" value="ECO:0007669"/>
    <property type="project" value="UniProtKB-KW"/>
</dbReference>
<feature type="region of interest" description="Disordered" evidence="14">
    <location>
        <begin position="459"/>
        <end position="479"/>
    </location>
</feature>
<evidence type="ECO:0000256" key="5">
    <source>
        <dbReference type="ARBA" id="ARBA00022617"/>
    </source>
</evidence>
<dbReference type="GO" id="GO:0016705">
    <property type="term" value="F:oxidoreductase activity, acting on paired donors, with incorporation or reduction of molecular oxygen"/>
    <property type="evidence" value="ECO:0007669"/>
    <property type="project" value="InterPro"/>
</dbReference>
<protein>
    <recommendedName>
        <fullName evidence="17">Cytochrome P450</fullName>
    </recommendedName>
</protein>
<reference evidence="15 16" key="1">
    <citation type="journal article" date="2020" name="ISME J.">
        <title>Uncovering the hidden diversity of litter-decomposition mechanisms in mushroom-forming fungi.</title>
        <authorList>
            <person name="Floudas D."/>
            <person name="Bentzer J."/>
            <person name="Ahren D."/>
            <person name="Johansson T."/>
            <person name="Persson P."/>
            <person name="Tunlid A."/>
        </authorList>
    </citation>
    <scope>NUCLEOTIDE SEQUENCE [LARGE SCALE GENOMIC DNA]</scope>
    <source>
        <strain evidence="15 16">CBS 101986</strain>
    </source>
</reference>
<keyword evidence="9" id="KW-0560">Oxidoreductase</keyword>
<name>A0A8H5BUH0_9AGAR</name>
<keyword evidence="12" id="KW-0472">Membrane</keyword>
<evidence type="ECO:0000313" key="16">
    <source>
        <dbReference type="Proteomes" id="UP000567179"/>
    </source>
</evidence>
<evidence type="ECO:0000313" key="15">
    <source>
        <dbReference type="EMBL" id="KAF5329266.1"/>
    </source>
</evidence>
<dbReference type="InterPro" id="IPR036396">
    <property type="entry name" value="Cyt_P450_sf"/>
</dbReference>
<dbReference type="EMBL" id="JAACJJ010000002">
    <property type="protein sequence ID" value="KAF5329266.1"/>
    <property type="molecule type" value="Genomic_DNA"/>
</dbReference>
<accession>A0A8H5BUH0</accession>
<evidence type="ECO:0000256" key="1">
    <source>
        <dbReference type="ARBA" id="ARBA00001971"/>
    </source>
</evidence>
<keyword evidence="16" id="KW-1185">Reference proteome</keyword>
<dbReference type="PANTHER" id="PTHR46300:SF2">
    <property type="entry name" value="CYTOCHROME P450 MONOOXYGENASE ALNH-RELATED"/>
    <property type="match status" value="1"/>
</dbReference>
<evidence type="ECO:0000256" key="8">
    <source>
        <dbReference type="ARBA" id="ARBA00022989"/>
    </source>
</evidence>
<keyword evidence="10" id="KW-0408">Iron</keyword>
<dbReference type="Pfam" id="PF00067">
    <property type="entry name" value="p450"/>
    <property type="match status" value="1"/>
</dbReference>
<evidence type="ECO:0000256" key="12">
    <source>
        <dbReference type="ARBA" id="ARBA00023136"/>
    </source>
</evidence>
<evidence type="ECO:0000256" key="3">
    <source>
        <dbReference type="ARBA" id="ARBA00005179"/>
    </source>
</evidence>
<dbReference type="InterPro" id="IPR050364">
    <property type="entry name" value="Cytochrome_P450_fung"/>
</dbReference>
<dbReference type="Proteomes" id="UP000567179">
    <property type="component" value="Unassembled WGS sequence"/>
</dbReference>
<dbReference type="AlphaFoldDB" id="A0A8H5BUH0"/>
<dbReference type="CDD" id="cd11065">
    <property type="entry name" value="CYP64-like"/>
    <property type="match status" value="1"/>
</dbReference>
<evidence type="ECO:0000256" key="7">
    <source>
        <dbReference type="ARBA" id="ARBA00022723"/>
    </source>
</evidence>
<comment type="caution">
    <text evidence="15">The sequence shown here is derived from an EMBL/GenBank/DDBJ whole genome shotgun (WGS) entry which is preliminary data.</text>
</comment>
<comment type="similarity">
    <text evidence="4">Belongs to the cytochrome P450 family.</text>
</comment>
<dbReference type="OrthoDB" id="2789670at2759"/>
<keyword evidence="11" id="KW-0503">Monooxygenase</keyword>
<dbReference type="GO" id="GO:0016020">
    <property type="term" value="C:membrane"/>
    <property type="evidence" value="ECO:0007669"/>
    <property type="project" value="UniProtKB-SubCell"/>
</dbReference>
<evidence type="ECO:0000256" key="14">
    <source>
        <dbReference type="SAM" id="MobiDB-lite"/>
    </source>
</evidence>
<keyword evidence="7" id="KW-0479">Metal-binding</keyword>
<organism evidence="15 16">
    <name type="scientific">Psilocybe cf. subviscida</name>
    <dbReference type="NCBI Taxonomy" id="2480587"/>
    <lineage>
        <taxon>Eukaryota</taxon>
        <taxon>Fungi</taxon>
        <taxon>Dikarya</taxon>
        <taxon>Basidiomycota</taxon>
        <taxon>Agaricomycotina</taxon>
        <taxon>Agaricomycetes</taxon>
        <taxon>Agaricomycetidae</taxon>
        <taxon>Agaricales</taxon>
        <taxon>Agaricineae</taxon>
        <taxon>Strophariaceae</taxon>
        <taxon>Psilocybe</taxon>
    </lineage>
</organism>